<dbReference type="PANTHER" id="PTHR30173:SF43">
    <property type="entry name" value="ECF RNA POLYMERASE SIGMA FACTOR SIGI-RELATED"/>
    <property type="match status" value="1"/>
</dbReference>
<dbReference type="Proteomes" id="UP000215633">
    <property type="component" value="Unassembled WGS sequence"/>
</dbReference>
<sequence>MQTQPPAAGPAPVAPDDFAPHRRHLLGLAYRMLGSWSEAEDIVQDAWLRWREADRGQVREPRAFLSRVVTRLCLDHLKSARVRREQYVGQWLPEPLPDAEQYAGMGAGPYALDLSMALMLALERLAPAERAAFLLHDVFDVPYAEIAAILERDAAACRQLAARARTRVREARPRFGASQQDAQRLAEAFLRASRDGDLAALQQLLAEDAVLHTDGGGRKLATLRPIRGGAKIARFFAGIAHKDSSRTLAARLAWLNGMPGLVVTEPDGLPRAISLEIRDGRIAALYMVRNPDKLAHLGASS</sequence>
<dbReference type="SUPFAM" id="SSF54427">
    <property type="entry name" value="NTF2-like"/>
    <property type="match status" value="1"/>
</dbReference>
<dbReference type="InterPro" id="IPR036388">
    <property type="entry name" value="WH-like_DNA-bd_sf"/>
</dbReference>
<comment type="caution">
    <text evidence="4">The sequence shown here is derived from an EMBL/GenBank/DDBJ whole genome shotgun (WGS) entry which is preliminary data.</text>
</comment>
<evidence type="ECO:0000313" key="4">
    <source>
        <dbReference type="EMBL" id="OZI76378.1"/>
    </source>
</evidence>
<dbReference type="InterPro" id="IPR014284">
    <property type="entry name" value="RNA_pol_sigma-70_dom"/>
</dbReference>
<dbReference type="InterPro" id="IPR007627">
    <property type="entry name" value="RNA_pol_sigma70_r2"/>
</dbReference>
<dbReference type="SUPFAM" id="SSF88659">
    <property type="entry name" value="Sigma3 and sigma4 domains of RNA polymerase sigma factors"/>
    <property type="match status" value="1"/>
</dbReference>
<keyword evidence="5" id="KW-1185">Reference proteome</keyword>
<dbReference type="Gene3D" id="3.10.450.50">
    <property type="match status" value="1"/>
</dbReference>
<dbReference type="InterPro" id="IPR032710">
    <property type="entry name" value="NTF2-like_dom_sf"/>
</dbReference>
<dbReference type="InterPro" id="IPR052704">
    <property type="entry name" value="ECF_Sigma-70_Domain"/>
</dbReference>
<dbReference type="GO" id="GO:0016987">
    <property type="term" value="F:sigma factor activity"/>
    <property type="evidence" value="ECO:0007669"/>
    <property type="project" value="InterPro"/>
</dbReference>
<dbReference type="PANTHER" id="PTHR30173">
    <property type="entry name" value="SIGMA 19 FACTOR"/>
    <property type="match status" value="1"/>
</dbReference>
<feature type="domain" description="RNA polymerase sigma-70 region 2" evidence="2">
    <location>
        <begin position="20"/>
        <end position="81"/>
    </location>
</feature>
<reference evidence="5" key="1">
    <citation type="submission" date="2017-05" db="EMBL/GenBank/DDBJ databases">
        <title>Complete and WGS of Bordetella genogroups.</title>
        <authorList>
            <person name="Spilker T."/>
            <person name="Lipuma J."/>
        </authorList>
    </citation>
    <scope>NUCLEOTIDE SEQUENCE [LARGE SCALE GENOMIC DNA]</scope>
    <source>
        <strain evidence="5">AU8256</strain>
    </source>
</reference>
<feature type="domain" description="RNA polymerase sigma factor 70 region 4 type 2" evidence="3">
    <location>
        <begin position="116"/>
        <end position="167"/>
    </location>
</feature>
<dbReference type="AlphaFoldDB" id="A0A261VQG7"/>
<accession>A0A261VQG7</accession>
<dbReference type="NCBIfam" id="NF007214">
    <property type="entry name" value="PRK09636.1"/>
    <property type="match status" value="1"/>
</dbReference>
<dbReference type="SUPFAM" id="SSF88946">
    <property type="entry name" value="Sigma2 domain of RNA polymerase sigma factors"/>
    <property type="match status" value="1"/>
</dbReference>
<dbReference type="Pfam" id="PF08281">
    <property type="entry name" value="Sigma70_r4_2"/>
    <property type="match status" value="1"/>
</dbReference>
<evidence type="ECO:0000313" key="5">
    <source>
        <dbReference type="Proteomes" id="UP000215633"/>
    </source>
</evidence>
<comment type="subunit">
    <text evidence="1">Interacts transiently with the RNA polymerase catalytic core formed by RpoA, RpoB, RpoC and RpoZ (2 alpha, 1 beta, 1 beta' and 1 omega subunit) to form the RNA polymerase holoenzyme that can initiate transcription.</text>
</comment>
<evidence type="ECO:0000256" key="1">
    <source>
        <dbReference type="ARBA" id="ARBA00011344"/>
    </source>
</evidence>
<dbReference type="InterPro" id="IPR013325">
    <property type="entry name" value="RNA_pol_sigma_r2"/>
</dbReference>
<organism evidence="4 5">
    <name type="scientific">Bordetella genomosp. 2</name>
    <dbReference type="NCBI Taxonomy" id="1983456"/>
    <lineage>
        <taxon>Bacteria</taxon>
        <taxon>Pseudomonadati</taxon>
        <taxon>Pseudomonadota</taxon>
        <taxon>Betaproteobacteria</taxon>
        <taxon>Burkholderiales</taxon>
        <taxon>Alcaligenaceae</taxon>
        <taxon>Bordetella</taxon>
    </lineage>
</organism>
<dbReference type="InterPro" id="IPR014303">
    <property type="entry name" value="RNA_pol_sigma-70_ECF"/>
</dbReference>
<dbReference type="Gene3D" id="1.10.10.10">
    <property type="entry name" value="Winged helix-like DNA-binding domain superfamily/Winged helix DNA-binding domain"/>
    <property type="match status" value="1"/>
</dbReference>
<evidence type="ECO:0000259" key="3">
    <source>
        <dbReference type="Pfam" id="PF08281"/>
    </source>
</evidence>
<dbReference type="RefSeq" id="WP_094807052.1">
    <property type="nucleotide sequence ID" value="NZ_NEVT01000006.1"/>
</dbReference>
<dbReference type="Gene3D" id="1.10.1740.10">
    <property type="match status" value="1"/>
</dbReference>
<dbReference type="EMBL" id="NEVT01000006">
    <property type="protein sequence ID" value="OZI76378.1"/>
    <property type="molecule type" value="Genomic_DNA"/>
</dbReference>
<dbReference type="NCBIfam" id="TIGR02957">
    <property type="entry name" value="SigX4"/>
    <property type="match status" value="1"/>
</dbReference>
<name>A0A261VQG7_9BORD</name>
<proteinExistence type="predicted"/>
<dbReference type="InterPro" id="IPR013324">
    <property type="entry name" value="RNA_pol_sigma_r3/r4-like"/>
</dbReference>
<protein>
    <submittedName>
        <fullName evidence="4">RNA polymerase sigma factor SigJ</fullName>
    </submittedName>
</protein>
<evidence type="ECO:0000259" key="2">
    <source>
        <dbReference type="Pfam" id="PF04542"/>
    </source>
</evidence>
<dbReference type="Pfam" id="PF04542">
    <property type="entry name" value="Sigma70_r2"/>
    <property type="match status" value="1"/>
</dbReference>
<dbReference type="GO" id="GO:0003677">
    <property type="term" value="F:DNA binding"/>
    <property type="evidence" value="ECO:0007669"/>
    <property type="project" value="InterPro"/>
</dbReference>
<dbReference type="GO" id="GO:0006352">
    <property type="term" value="P:DNA-templated transcription initiation"/>
    <property type="evidence" value="ECO:0007669"/>
    <property type="project" value="InterPro"/>
</dbReference>
<gene>
    <name evidence="4" type="ORF">CAL24_14650</name>
</gene>
<dbReference type="NCBIfam" id="TIGR02937">
    <property type="entry name" value="sigma70-ECF"/>
    <property type="match status" value="1"/>
</dbReference>
<dbReference type="InterPro" id="IPR013249">
    <property type="entry name" value="RNA_pol_sigma70_r4_t2"/>
</dbReference>